<sequence length="150" mass="17649">METPSNPKTEDYTYKQGQYSPRKRKDTTPKVNPQLAVELVFQELKRVESYTKRIEDATAKKVEVDRGSLESAENRLKSVLAEFERLGNRMKNGGYVDKRVSFYSILCAVISLLFACLMCYLWVDAAKERDRYQPFYEYYQQMQEQKEGKE</sequence>
<accession>A0A139LVS1</accession>
<evidence type="ECO:0000256" key="2">
    <source>
        <dbReference type="SAM" id="Phobius"/>
    </source>
</evidence>
<evidence type="ECO:0000256" key="1">
    <source>
        <dbReference type="SAM" id="MobiDB-lite"/>
    </source>
</evidence>
<dbReference type="AlphaFoldDB" id="A0A139LVS1"/>
<dbReference type="Proteomes" id="UP000070319">
    <property type="component" value="Unassembled WGS sequence"/>
</dbReference>
<evidence type="ECO:0008006" key="5">
    <source>
        <dbReference type="Google" id="ProtNLM"/>
    </source>
</evidence>
<evidence type="ECO:0000313" key="3">
    <source>
        <dbReference type="EMBL" id="KXT55551.1"/>
    </source>
</evidence>
<keyword evidence="2" id="KW-1133">Transmembrane helix</keyword>
<protein>
    <recommendedName>
        <fullName evidence="5">MbpC protein</fullName>
    </recommendedName>
</protein>
<feature type="region of interest" description="Disordered" evidence="1">
    <location>
        <begin position="1"/>
        <end position="31"/>
    </location>
</feature>
<name>A0A139LVS1_9BACE</name>
<feature type="transmembrane region" description="Helical" evidence="2">
    <location>
        <begin position="100"/>
        <end position="123"/>
    </location>
</feature>
<dbReference type="RefSeq" id="WP_008675763.1">
    <property type="nucleotide sequence ID" value="NZ_KQ968642.1"/>
</dbReference>
<keyword evidence="2" id="KW-0812">Transmembrane</keyword>
<proteinExistence type="predicted"/>
<gene>
    <name evidence="3" type="ORF">HMPREF2531_00004</name>
</gene>
<dbReference type="EMBL" id="LTDF01000001">
    <property type="protein sequence ID" value="KXT55551.1"/>
    <property type="molecule type" value="Genomic_DNA"/>
</dbReference>
<organism evidence="3">
    <name type="scientific">Bacteroides intestinalis</name>
    <dbReference type="NCBI Taxonomy" id="329854"/>
    <lineage>
        <taxon>Bacteria</taxon>
        <taxon>Pseudomonadati</taxon>
        <taxon>Bacteroidota</taxon>
        <taxon>Bacteroidia</taxon>
        <taxon>Bacteroidales</taxon>
        <taxon>Bacteroidaceae</taxon>
        <taxon>Bacteroides</taxon>
    </lineage>
</organism>
<comment type="caution">
    <text evidence="3">The sequence shown here is derived from an EMBL/GenBank/DDBJ whole genome shotgun (WGS) entry which is preliminary data.</text>
</comment>
<reference evidence="3 4" key="1">
    <citation type="submission" date="2016-02" db="EMBL/GenBank/DDBJ databases">
        <authorList>
            <person name="Wen L."/>
            <person name="He K."/>
            <person name="Yang H."/>
        </authorList>
    </citation>
    <scope>NUCLEOTIDE SEQUENCE [LARGE SCALE GENOMIC DNA]</scope>
    <source>
        <strain evidence="3 4">KLE1704</strain>
    </source>
</reference>
<dbReference type="NCBIfam" id="NF041421">
    <property type="entry name" value="MbpC"/>
    <property type="match status" value="1"/>
</dbReference>
<dbReference type="PATRIC" id="fig|329854.7.peg.4"/>
<keyword evidence="2" id="KW-0472">Membrane</keyword>
<evidence type="ECO:0000313" key="4">
    <source>
        <dbReference type="Proteomes" id="UP000070319"/>
    </source>
</evidence>